<dbReference type="GO" id="GO:0006355">
    <property type="term" value="P:regulation of DNA-templated transcription"/>
    <property type="evidence" value="ECO:0007669"/>
    <property type="project" value="InterPro"/>
</dbReference>
<proteinExistence type="predicted"/>
<reference evidence="2" key="1">
    <citation type="submission" date="2019-04" db="EMBL/GenBank/DDBJ databases">
        <title>Complete genome sequence of Pseudomonas veronii strain PVy, a versatile degrader capable of using multiple contaminants as sole carbon sources.</title>
        <authorList>
            <person name="Lopez-Echartea E."/>
            <person name="Ridl J."/>
            <person name="Pajer P."/>
            <person name="Strejcek M."/>
            <person name="Suman J."/>
            <person name="Uhlik O."/>
        </authorList>
    </citation>
    <scope>NUCLEOTIDE SEQUENCE [LARGE SCALE GENOMIC DNA]</scope>
    <source>
        <strain evidence="2">Pvy</strain>
    </source>
</reference>
<dbReference type="Proteomes" id="UP000298274">
    <property type="component" value="Chromosome"/>
</dbReference>
<dbReference type="Gene3D" id="3.30.240.10">
    <property type="entry name" value="CRO Repressor"/>
    <property type="match status" value="1"/>
</dbReference>
<name>A0A4P7Y6P1_PSEVE</name>
<organism evidence="1 2">
    <name type="scientific">Pseudomonas veronii</name>
    <dbReference type="NCBI Taxonomy" id="76761"/>
    <lineage>
        <taxon>Bacteria</taxon>
        <taxon>Pseudomonadati</taxon>
        <taxon>Pseudomonadota</taxon>
        <taxon>Gammaproteobacteria</taxon>
        <taxon>Pseudomonadales</taxon>
        <taxon>Pseudomonadaceae</taxon>
        <taxon>Pseudomonas</taxon>
    </lineage>
</organism>
<dbReference type="SUPFAM" id="SSF47413">
    <property type="entry name" value="lambda repressor-like DNA-binding domains"/>
    <property type="match status" value="1"/>
</dbReference>
<dbReference type="RefSeq" id="WP_141123360.1">
    <property type="nucleotide sequence ID" value="NZ_CP039631.3"/>
</dbReference>
<sequence>MNETPLDKFVADKGQSEAARLLRVTAPAIYKALSAKRDIRVLELPDGTFKANELRPFPSQKIGCLAFSWETVCSA</sequence>
<dbReference type="Pfam" id="PF09048">
    <property type="entry name" value="Cro"/>
    <property type="match status" value="1"/>
</dbReference>
<dbReference type="EMBL" id="CP039631">
    <property type="protein sequence ID" value="QCG66842.1"/>
    <property type="molecule type" value="Genomic_DNA"/>
</dbReference>
<dbReference type="InterPro" id="IPR010982">
    <property type="entry name" value="Lambda_DNA-bd_dom_sf"/>
</dbReference>
<gene>
    <name evidence="1" type="ORF">E4167_19640</name>
</gene>
<accession>A0A4P7Y6P1</accession>
<dbReference type="InterPro" id="IPR038202">
    <property type="entry name" value="Cro_sf"/>
</dbReference>
<protein>
    <submittedName>
        <fullName evidence="1">Cro/Cl family transcriptional regulator</fullName>
    </submittedName>
</protein>
<evidence type="ECO:0000313" key="1">
    <source>
        <dbReference type="EMBL" id="QCG66842.1"/>
    </source>
</evidence>
<dbReference type="GO" id="GO:0003677">
    <property type="term" value="F:DNA binding"/>
    <property type="evidence" value="ECO:0007669"/>
    <property type="project" value="InterPro"/>
</dbReference>
<evidence type="ECO:0000313" key="2">
    <source>
        <dbReference type="Proteomes" id="UP000298274"/>
    </source>
</evidence>
<dbReference type="InterPro" id="IPR000655">
    <property type="entry name" value="Cro-like"/>
</dbReference>
<dbReference type="AlphaFoldDB" id="A0A4P7Y6P1"/>